<organism evidence="2 3">
    <name type="scientific">Kocuria palustris PEL</name>
    <dbReference type="NCBI Taxonomy" id="1236550"/>
    <lineage>
        <taxon>Bacteria</taxon>
        <taxon>Bacillati</taxon>
        <taxon>Actinomycetota</taxon>
        <taxon>Actinomycetes</taxon>
        <taxon>Micrococcales</taxon>
        <taxon>Micrococcaceae</taxon>
        <taxon>Kocuria</taxon>
    </lineage>
</organism>
<reference evidence="2 3" key="1">
    <citation type="journal article" date="2014" name="Genome Announc.">
        <title>Draft Genome Sequence of Kocuria palustris PEL.</title>
        <authorList>
            <person name="Sharma G."/>
            <person name="Khatri I."/>
            <person name="Subramanian S."/>
        </authorList>
    </citation>
    <scope>NUCLEOTIDE SEQUENCE [LARGE SCALE GENOMIC DNA]</scope>
    <source>
        <strain evidence="2 3">PEL</strain>
    </source>
</reference>
<protein>
    <submittedName>
        <fullName evidence="2">Uncharacterized protein</fullName>
    </submittedName>
</protein>
<dbReference type="Proteomes" id="UP000009877">
    <property type="component" value="Unassembled WGS sequence"/>
</dbReference>
<sequence length="40" mass="4261">MIRGRRPVSTVGSALTPQSQPSIQGRDICLRAHALISESA</sequence>
<evidence type="ECO:0000313" key="2">
    <source>
        <dbReference type="EMBL" id="EME36431.1"/>
    </source>
</evidence>
<comment type="caution">
    <text evidence="2">The sequence shown here is derived from an EMBL/GenBank/DDBJ whole genome shotgun (WGS) entry which is preliminary data.</text>
</comment>
<evidence type="ECO:0000256" key="1">
    <source>
        <dbReference type="SAM" id="MobiDB-lite"/>
    </source>
</evidence>
<keyword evidence="3" id="KW-1185">Reference proteome</keyword>
<name>M2XBK8_9MICC</name>
<feature type="compositionally biased region" description="Polar residues" evidence="1">
    <location>
        <begin position="10"/>
        <end position="22"/>
    </location>
</feature>
<dbReference type="AlphaFoldDB" id="M2XBK8"/>
<dbReference type="EMBL" id="ANHZ02000014">
    <property type="protein sequence ID" value="EME36431.1"/>
    <property type="molecule type" value="Genomic_DNA"/>
</dbReference>
<feature type="region of interest" description="Disordered" evidence="1">
    <location>
        <begin position="1"/>
        <end position="22"/>
    </location>
</feature>
<proteinExistence type="predicted"/>
<gene>
    <name evidence="2" type="ORF">C884_00418</name>
</gene>
<accession>M2XBK8</accession>
<evidence type="ECO:0000313" key="3">
    <source>
        <dbReference type="Proteomes" id="UP000009877"/>
    </source>
</evidence>